<dbReference type="OMA" id="FYAKEME"/>
<organism evidence="3 4">
    <name type="scientific">Litomosoides sigmodontis</name>
    <name type="common">Filarial nematode worm</name>
    <dbReference type="NCBI Taxonomy" id="42156"/>
    <lineage>
        <taxon>Eukaryota</taxon>
        <taxon>Metazoa</taxon>
        <taxon>Ecdysozoa</taxon>
        <taxon>Nematoda</taxon>
        <taxon>Chromadorea</taxon>
        <taxon>Rhabditida</taxon>
        <taxon>Spirurina</taxon>
        <taxon>Spiruromorpha</taxon>
        <taxon>Filarioidea</taxon>
        <taxon>Onchocercidae</taxon>
        <taxon>Litomosoides</taxon>
    </lineage>
</organism>
<keyword evidence="4" id="KW-1185">Reference proteome</keyword>
<dbReference type="Proteomes" id="UP000277928">
    <property type="component" value="Unassembled WGS sequence"/>
</dbReference>
<gene>
    <name evidence="3" type="ORF">NLS_LOCUS8329</name>
</gene>
<dbReference type="EMBL" id="UYRX01001028">
    <property type="protein sequence ID" value="VDK87767.1"/>
    <property type="molecule type" value="Genomic_DNA"/>
</dbReference>
<evidence type="ECO:0000256" key="2">
    <source>
        <dbReference type="SAM" id="MobiDB-lite"/>
    </source>
</evidence>
<evidence type="ECO:0000313" key="3">
    <source>
        <dbReference type="EMBL" id="VDK87767.1"/>
    </source>
</evidence>
<sequence length="647" mass="73468">MLQVRNVELDVLQQKFASRMRIMEDTNKSLHSQLVQARRDRDYHRETLHTFENKLSEEQRCSENYKKKNEELEQKNSDTIKQVEDLKEEVMKLNADLKLAKETYEADRALWNVEKAHIKSGQTRASNDSSTESKTVTESALKTVELVQKKYAEYQNFYAKEMERLNGKMKELASENVAKQQESERTVKNLREQIKVLEISQRNLMEARDMQLGAKEFLESELERLQEIVNVNEVQRLTRKYKLSSIIEQLQILMESLSKSSTVGKDSLDNLEGFISQLKQLKKEEYQSFTKNENKVAVSESESDRLSQRECGGSVQTSAPTRFYSYSTLPTSSYKISATVRHLSESNSAVEIHQLDAMTNEKRQASVKKISPFPDPPPTLILNREMTVEYDKHGRFHYVPKNASRSASRDRHDDNDLLSYDPDDGENSSTGQLHLRTNSTGTNILYDIRRVELARGNRPSVRLMAKAFETMEANGSKAISNSNSKRSLFGIRKSHSVETTEIGKGIGSGTKSALPPSSSSVAATVLGRNTSLTHIEEIMGSQSPFGNVSRGSRNPFKIMKTKIVERVRRSLSRSSSKRNRDNSTESIHSIKHGNENTTMVERKNEIHEKLDKPEDSNVSSSSTSSPTKKVSSKPRTKKKVKKIAPTS</sequence>
<keyword evidence="1" id="KW-0175">Coiled coil</keyword>
<feature type="coiled-coil region" evidence="1">
    <location>
        <begin position="55"/>
        <end position="103"/>
    </location>
</feature>
<name>A0A3P6TR34_LITSI</name>
<dbReference type="OrthoDB" id="10036174at2759"/>
<proteinExistence type="predicted"/>
<accession>A0A3P6TR34</accession>
<dbReference type="AlphaFoldDB" id="A0A3P6TR34"/>
<evidence type="ECO:0000256" key="1">
    <source>
        <dbReference type="SAM" id="Coils"/>
    </source>
</evidence>
<feature type="region of interest" description="Disordered" evidence="2">
    <location>
        <begin position="401"/>
        <end position="436"/>
    </location>
</feature>
<feature type="coiled-coil region" evidence="1">
    <location>
        <begin position="155"/>
        <end position="235"/>
    </location>
</feature>
<feature type="region of interest" description="Disordered" evidence="2">
    <location>
        <begin position="567"/>
        <end position="647"/>
    </location>
</feature>
<feature type="compositionally biased region" description="Polar residues" evidence="2">
    <location>
        <begin position="427"/>
        <end position="436"/>
    </location>
</feature>
<dbReference type="STRING" id="42156.A0A3P6TR34"/>
<feature type="compositionally biased region" description="Basic residues" evidence="2">
    <location>
        <begin position="630"/>
        <end position="647"/>
    </location>
</feature>
<feature type="compositionally biased region" description="Basic and acidic residues" evidence="2">
    <location>
        <begin position="600"/>
        <end position="615"/>
    </location>
</feature>
<protein>
    <submittedName>
        <fullName evidence="3">Uncharacterized protein</fullName>
    </submittedName>
</protein>
<feature type="compositionally biased region" description="Low complexity" evidence="2">
    <location>
        <begin position="618"/>
        <end position="629"/>
    </location>
</feature>
<evidence type="ECO:0000313" key="4">
    <source>
        <dbReference type="Proteomes" id="UP000277928"/>
    </source>
</evidence>
<reference evidence="3 4" key="1">
    <citation type="submission" date="2018-08" db="EMBL/GenBank/DDBJ databases">
        <authorList>
            <person name="Laetsch R D."/>
            <person name="Stevens L."/>
            <person name="Kumar S."/>
            <person name="Blaxter L. M."/>
        </authorList>
    </citation>
    <scope>NUCLEOTIDE SEQUENCE [LARGE SCALE GENOMIC DNA]</scope>
</reference>